<dbReference type="InterPro" id="IPR019833">
    <property type="entry name" value="Mn/Fe_SOD_BS"/>
</dbReference>
<name>F0NYV3_WEEVC</name>
<dbReference type="HOGENOM" id="CLU_031625_0_1_10"/>
<keyword evidence="4 8" id="KW-0560">Oxidoreductase</keyword>
<keyword evidence="5" id="KW-0732">Signal</keyword>
<feature type="domain" description="Manganese/iron superoxide dismutase C-terminal" evidence="7">
    <location>
        <begin position="149"/>
        <end position="253"/>
    </location>
</feature>
<evidence type="ECO:0000313" key="9">
    <source>
        <dbReference type="Proteomes" id="UP000008641"/>
    </source>
</evidence>
<keyword evidence="9" id="KW-1185">Reference proteome</keyword>
<keyword evidence="3" id="KW-0479">Metal-binding</keyword>
<dbReference type="PANTHER" id="PTHR43595">
    <property type="entry name" value="37S RIBOSOMAL PROTEIN S26, MITOCHONDRIAL"/>
    <property type="match status" value="1"/>
</dbReference>
<feature type="signal peptide" evidence="5">
    <location>
        <begin position="1"/>
        <end position="20"/>
    </location>
</feature>
<dbReference type="SUPFAM" id="SSF46609">
    <property type="entry name" value="Fe,Mn superoxide dismutase (SOD), N-terminal domain"/>
    <property type="match status" value="1"/>
</dbReference>
<dbReference type="InterPro" id="IPR019831">
    <property type="entry name" value="Mn/Fe_SOD_N"/>
</dbReference>
<dbReference type="SUPFAM" id="SSF54719">
    <property type="entry name" value="Fe,Mn superoxide dismutase (SOD), C-terminal domain"/>
    <property type="match status" value="1"/>
</dbReference>
<proteinExistence type="inferred from homology"/>
<dbReference type="RefSeq" id="WP_013597547.1">
    <property type="nucleotide sequence ID" value="NC_015144.1"/>
</dbReference>
<dbReference type="InterPro" id="IPR036314">
    <property type="entry name" value="SOD_C_sf"/>
</dbReference>
<dbReference type="Gene3D" id="3.55.40.20">
    <property type="entry name" value="Iron/manganese superoxide dismutase, C-terminal domain"/>
    <property type="match status" value="1"/>
</dbReference>
<dbReference type="PANTHER" id="PTHR43595:SF2">
    <property type="entry name" value="SMALL RIBOSOMAL SUBUNIT PROTEIN MS42"/>
    <property type="match status" value="1"/>
</dbReference>
<evidence type="ECO:0000259" key="7">
    <source>
        <dbReference type="Pfam" id="PF02777"/>
    </source>
</evidence>
<evidence type="ECO:0000259" key="6">
    <source>
        <dbReference type="Pfam" id="PF00081"/>
    </source>
</evidence>
<dbReference type="Pfam" id="PF02777">
    <property type="entry name" value="Sod_Fe_C"/>
    <property type="match status" value="1"/>
</dbReference>
<dbReference type="Pfam" id="PF00081">
    <property type="entry name" value="Sod_Fe_N"/>
    <property type="match status" value="1"/>
</dbReference>
<evidence type="ECO:0000256" key="1">
    <source>
        <dbReference type="ARBA" id="ARBA00008714"/>
    </source>
</evidence>
<reference evidence="9" key="2">
    <citation type="journal article" date="2011" name="Stand. Genomic Sci.">
        <title>Complete genome sequence of Weeksella virosa type strain (9751T).</title>
        <authorList>
            <person name="Lang E."/>
            <person name="Teshima H."/>
            <person name="Lucas S."/>
            <person name="Lapidus A."/>
            <person name="Hammon N."/>
            <person name="Deshpande S."/>
            <person name="Nolan M."/>
            <person name="Cheng J."/>
            <person name="Pitluck S."/>
            <person name="Liolios K."/>
            <person name="Pagani I."/>
            <person name="Mikhailova N."/>
            <person name="Ivanova N."/>
            <person name="Mavromatis K."/>
            <person name="Pati A."/>
            <person name="Tapia R."/>
            <person name="Han C."/>
            <person name="Goodwin L."/>
            <person name="Chen A."/>
            <person name="Palaniappan K."/>
            <person name="Land M."/>
            <person name="Hauser L."/>
            <person name="Chang Y."/>
            <person name="Jeffries C."/>
            <person name="Brambilla E."/>
            <person name="Kopitz M."/>
            <person name="Rohde M."/>
            <person name="Goker M."/>
            <person name="Tindall B."/>
            <person name="Detter J."/>
            <person name="Woyke T."/>
            <person name="Bristow J."/>
            <person name="Eisen J."/>
            <person name="Markowitz V."/>
            <person name="Hugenholtz P."/>
            <person name="Klenk H."/>
            <person name="Kyrpides N."/>
        </authorList>
    </citation>
    <scope>NUCLEOTIDE SEQUENCE [LARGE SCALE GENOMIC DNA]</scope>
    <source>
        <strain evidence="9">ATCC 43766 / DSM 16922 / JCM 21250 / NBRC 16016 / NCTC 11634 / CL345/78</strain>
    </source>
</reference>
<dbReference type="InterPro" id="IPR001189">
    <property type="entry name" value="Mn/Fe_SOD"/>
</dbReference>
<protein>
    <recommendedName>
        <fullName evidence="2">superoxide dismutase</fullName>
        <ecNumber evidence="2">1.15.1.1</ecNumber>
    </recommendedName>
</protein>
<reference evidence="8 9" key="1">
    <citation type="journal article" date="2011" name="Stand. Genomic Sci.">
        <title>Complete genome sequence of Weeksella virosa type strain (9751).</title>
        <authorList>
            <person name="Lang E."/>
            <person name="Teshima H."/>
            <person name="Lucas S."/>
            <person name="Lapidus A."/>
            <person name="Hammon N."/>
            <person name="Deshpande S."/>
            <person name="Nolan M."/>
            <person name="Cheng J.F."/>
            <person name="Pitluck S."/>
            <person name="Liolios K."/>
            <person name="Pagani I."/>
            <person name="Mikhailova N."/>
            <person name="Ivanova N."/>
            <person name="Mavromatis K."/>
            <person name="Pati A."/>
            <person name="Tapia R."/>
            <person name="Han C."/>
            <person name="Goodwin L."/>
            <person name="Chen A."/>
            <person name="Palaniappan K."/>
            <person name="Land M."/>
            <person name="Hauser L."/>
            <person name="Chang Y.J."/>
            <person name="Jeffries C.D."/>
            <person name="Brambilla E.M."/>
            <person name="Kopitz M."/>
            <person name="Rohde M."/>
            <person name="Goker M."/>
            <person name="Tindall B.J."/>
            <person name="Detter J.C."/>
            <person name="Woyke T."/>
            <person name="Bristow J."/>
            <person name="Eisen J.A."/>
            <person name="Markowitz V."/>
            <person name="Hugenholtz P."/>
            <person name="Klenk H.P."/>
            <person name="Kyrpides N.C."/>
        </authorList>
    </citation>
    <scope>NUCLEOTIDE SEQUENCE [LARGE SCALE GENOMIC DNA]</scope>
    <source>
        <strain evidence="9">ATCC 43766 / DSM 16922 / JCM 21250 / NBRC 16016 / NCTC 11634 / CL345/78</strain>
    </source>
</reference>
<sequence length="261" mass="29025">MKKGLILFAALGMMMTFSCKESTNSTTSQDANDTIAKTDTKPEKEVLGNPIDVKADPGTFQIKPLKYGYDEVNEYIDGKTMETHFSKHYLGYTNKLNAALKDAGIKSNNIVEILKNMDMNNAALRNNAGGYYNHQMYFDLISPNPTAAPTGDLLEKIIADFGSVNELVNQLKDAGSKQFGSGWSWLVVLPDGNLAVTATPNQDNPLMPGAKVAGKPILGIDVWEHAYYLKYMNKRDDYLTNFFKVLDWKQVETNYANALKK</sequence>
<evidence type="ECO:0000256" key="4">
    <source>
        <dbReference type="ARBA" id="ARBA00023002"/>
    </source>
</evidence>
<evidence type="ECO:0000256" key="3">
    <source>
        <dbReference type="ARBA" id="ARBA00022723"/>
    </source>
</evidence>
<dbReference type="PROSITE" id="PS00088">
    <property type="entry name" value="SOD_MN"/>
    <property type="match status" value="1"/>
</dbReference>
<dbReference type="KEGG" id="wvi:Weevi_0436"/>
<comment type="similarity">
    <text evidence="1">Belongs to the iron/manganese superoxide dismutase family.</text>
</comment>
<evidence type="ECO:0000256" key="5">
    <source>
        <dbReference type="SAM" id="SignalP"/>
    </source>
</evidence>
<dbReference type="STRING" id="865938.Weevi_0436"/>
<accession>F0NYV3</accession>
<dbReference type="GO" id="GO:0046872">
    <property type="term" value="F:metal ion binding"/>
    <property type="evidence" value="ECO:0007669"/>
    <property type="project" value="UniProtKB-KW"/>
</dbReference>
<dbReference type="Gene3D" id="1.10.287.990">
    <property type="entry name" value="Fe,Mn superoxide dismutase (SOD) domain"/>
    <property type="match status" value="1"/>
</dbReference>
<dbReference type="EMBL" id="CP002455">
    <property type="protein sequence ID" value="ADX67155.1"/>
    <property type="molecule type" value="Genomic_DNA"/>
</dbReference>
<dbReference type="EC" id="1.15.1.1" evidence="2"/>
<dbReference type="AlphaFoldDB" id="F0NYV3"/>
<dbReference type="GO" id="GO:0004784">
    <property type="term" value="F:superoxide dismutase activity"/>
    <property type="evidence" value="ECO:0007669"/>
    <property type="project" value="UniProtKB-EC"/>
</dbReference>
<feature type="chain" id="PRO_5003257717" description="superoxide dismutase" evidence="5">
    <location>
        <begin position="21"/>
        <end position="261"/>
    </location>
</feature>
<dbReference type="InterPro" id="IPR019832">
    <property type="entry name" value="Mn/Fe_SOD_C"/>
</dbReference>
<dbReference type="PRINTS" id="PR01703">
    <property type="entry name" value="MNSODISMTASE"/>
</dbReference>
<gene>
    <name evidence="8" type="ordered locus">Weevi_0436</name>
</gene>
<evidence type="ECO:0000256" key="2">
    <source>
        <dbReference type="ARBA" id="ARBA00012682"/>
    </source>
</evidence>
<dbReference type="PROSITE" id="PS51257">
    <property type="entry name" value="PROKAR_LIPOPROTEIN"/>
    <property type="match status" value="1"/>
</dbReference>
<dbReference type="eggNOG" id="COG0605">
    <property type="taxonomic scope" value="Bacteria"/>
</dbReference>
<dbReference type="OrthoDB" id="9803125at2"/>
<dbReference type="Proteomes" id="UP000008641">
    <property type="component" value="Chromosome"/>
</dbReference>
<evidence type="ECO:0000313" key="8">
    <source>
        <dbReference type="EMBL" id="ADX67155.1"/>
    </source>
</evidence>
<organism evidence="8 9">
    <name type="scientific">Weeksella virosa (strain ATCC 43766 / DSM 16922 / JCM 21250 / CCUG 30538 / CDC 9751 / IAM 14551 / NBRC 16016 / NCTC 11634 / CL345/78)</name>
    <dbReference type="NCBI Taxonomy" id="865938"/>
    <lineage>
        <taxon>Bacteria</taxon>
        <taxon>Pseudomonadati</taxon>
        <taxon>Bacteroidota</taxon>
        <taxon>Flavobacteriia</taxon>
        <taxon>Flavobacteriales</taxon>
        <taxon>Weeksellaceae</taxon>
        <taxon>Weeksella</taxon>
    </lineage>
</organism>
<dbReference type="InterPro" id="IPR036324">
    <property type="entry name" value="Mn/Fe_SOD_N_sf"/>
</dbReference>
<dbReference type="GO" id="GO:0005737">
    <property type="term" value="C:cytoplasm"/>
    <property type="evidence" value="ECO:0007669"/>
    <property type="project" value="TreeGrafter"/>
</dbReference>
<feature type="domain" description="Manganese/iron superoxide dismutase N-terminal" evidence="6">
    <location>
        <begin position="60"/>
        <end position="141"/>
    </location>
</feature>